<dbReference type="PANTHER" id="PTHR47067:SF7">
    <property type="entry name" value="TPX2 (TARGETING PROTEIN FOR XKLP2) PROTEIN FAMILY"/>
    <property type="match status" value="1"/>
</dbReference>
<feature type="compositionally biased region" description="Polar residues" evidence="1">
    <location>
        <begin position="101"/>
        <end position="124"/>
    </location>
</feature>
<reference evidence="2 3" key="1">
    <citation type="journal article" date="2015" name="Proc. Natl. Acad. Sci. U.S.A.">
        <title>The resurrection genome of Boea hygrometrica: A blueprint for survival of dehydration.</title>
        <authorList>
            <person name="Xiao L."/>
            <person name="Yang G."/>
            <person name="Zhang L."/>
            <person name="Yang X."/>
            <person name="Zhao S."/>
            <person name="Ji Z."/>
            <person name="Zhou Q."/>
            <person name="Hu M."/>
            <person name="Wang Y."/>
            <person name="Chen M."/>
            <person name="Xu Y."/>
            <person name="Jin H."/>
            <person name="Xiao X."/>
            <person name="Hu G."/>
            <person name="Bao F."/>
            <person name="Hu Y."/>
            <person name="Wan P."/>
            <person name="Li L."/>
            <person name="Deng X."/>
            <person name="Kuang T."/>
            <person name="Xiang C."/>
            <person name="Zhu J.K."/>
            <person name="Oliver M.J."/>
            <person name="He Y."/>
        </authorList>
    </citation>
    <scope>NUCLEOTIDE SEQUENCE [LARGE SCALE GENOMIC DNA]</scope>
    <source>
        <strain evidence="3">cv. XS01</strain>
    </source>
</reference>
<feature type="region of interest" description="Disordered" evidence="1">
    <location>
        <begin position="209"/>
        <end position="292"/>
    </location>
</feature>
<keyword evidence="3" id="KW-1185">Reference proteome</keyword>
<dbReference type="InterPro" id="IPR044216">
    <property type="entry name" value="WDL7"/>
</dbReference>
<accession>A0A2Z7DC81</accession>
<dbReference type="PANTHER" id="PTHR47067">
    <property type="entry name" value="TPX2 (TARGETING PROTEIN FOR XKLP2) PROTEIN FAMILY-RELATED"/>
    <property type="match status" value="1"/>
</dbReference>
<name>A0A2Z7DC81_9LAMI</name>
<protein>
    <submittedName>
        <fullName evidence="2">Muscle M-line assembly protein unc-89-like</fullName>
    </submittedName>
</protein>
<feature type="region of interest" description="Disordered" evidence="1">
    <location>
        <begin position="89"/>
        <end position="124"/>
    </location>
</feature>
<sequence>MGDSACVMHGYSYDSAITNEPKQMNGHLQVLGDSVSFGRFVNEPLSWEKWSTFSHKKYVEEAESYSRPGSVAQKKAFFEAHYKRKEAQKAAAAAEQGSAATDDTNGTVAEGQDNANTNYSSNSSQRISLKLDSRLVVDEKLDMVKIPDGMNDGVENSVENLVAAAEDAKDQKQAEILGTNHSQQEAPKRKPPRKKRFFSKYFCNFYGLFPTEEPDNEPRPATVKTGIVGTAPASLATPHNGETPLKTPGAVEGVSKNPAATPPKNRRKQTPTDPRAPGSKTTLRKWSIFSAA</sequence>
<dbReference type="EMBL" id="KQ987287">
    <property type="protein sequence ID" value="KZV57459.1"/>
    <property type="molecule type" value="Genomic_DNA"/>
</dbReference>
<organism evidence="2 3">
    <name type="scientific">Dorcoceras hygrometricum</name>
    <dbReference type="NCBI Taxonomy" id="472368"/>
    <lineage>
        <taxon>Eukaryota</taxon>
        <taxon>Viridiplantae</taxon>
        <taxon>Streptophyta</taxon>
        <taxon>Embryophyta</taxon>
        <taxon>Tracheophyta</taxon>
        <taxon>Spermatophyta</taxon>
        <taxon>Magnoliopsida</taxon>
        <taxon>eudicotyledons</taxon>
        <taxon>Gunneridae</taxon>
        <taxon>Pentapetalae</taxon>
        <taxon>asterids</taxon>
        <taxon>lamiids</taxon>
        <taxon>Lamiales</taxon>
        <taxon>Gesneriaceae</taxon>
        <taxon>Didymocarpoideae</taxon>
        <taxon>Trichosporeae</taxon>
        <taxon>Loxocarpinae</taxon>
        <taxon>Dorcoceras</taxon>
    </lineage>
</organism>
<evidence type="ECO:0000313" key="2">
    <source>
        <dbReference type="EMBL" id="KZV57459.1"/>
    </source>
</evidence>
<dbReference type="AlphaFoldDB" id="A0A2Z7DC81"/>
<gene>
    <name evidence="2" type="ORF">F511_35257</name>
</gene>
<evidence type="ECO:0000256" key="1">
    <source>
        <dbReference type="SAM" id="MobiDB-lite"/>
    </source>
</evidence>
<proteinExistence type="predicted"/>
<dbReference type="Proteomes" id="UP000250235">
    <property type="component" value="Unassembled WGS sequence"/>
</dbReference>
<evidence type="ECO:0000313" key="3">
    <source>
        <dbReference type="Proteomes" id="UP000250235"/>
    </source>
</evidence>
<dbReference type="OrthoDB" id="914124at2759"/>
<feature type="compositionally biased region" description="Low complexity" evidence="1">
    <location>
        <begin position="89"/>
        <end position="100"/>
    </location>
</feature>